<dbReference type="AlphaFoldDB" id="R8BA88"/>
<dbReference type="eggNOG" id="KOG0730">
    <property type="taxonomic scope" value="Eukaryota"/>
</dbReference>
<dbReference type="GO" id="GO:0016887">
    <property type="term" value="F:ATP hydrolysis activity"/>
    <property type="evidence" value="ECO:0007669"/>
    <property type="project" value="InterPro"/>
</dbReference>
<dbReference type="OrthoDB" id="2115716at2759"/>
<dbReference type="Gene3D" id="3.40.50.300">
    <property type="entry name" value="P-loop containing nucleotide triphosphate hydrolases"/>
    <property type="match status" value="1"/>
</dbReference>
<dbReference type="GO" id="GO:0042254">
    <property type="term" value="P:ribosome biogenesis"/>
    <property type="evidence" value="ECO:0007669"/>
    <property type="project" value="TreeGrafter"/>
</dbReference>
<evidence type="ECO:0000313" key="3">
    <source>
        <dbReference type="Proteomes" id="UP000014074"/>
    </source>
</evidence>
<evidence type="ECO:0000313" key="2">
    <source>
        <dbReference type="EMBL" id="EON96235.1"/>
    </source>
</evidence>
<dbReference type="SUPFAM" id="SSF52540">
    <property type="entry name" value="P-loop containing nucleoside triphosphate hydrolases"/>
    <property type="match status" value="1"/>
</dbReference>
<dbReference type="EMBL" id="KB933351">
    <property type="protein sequence ID" value="EON96235.1"/>
    <property type="molecule type" value="Genomic_DNA"/>
</dbReference>
<dbReference type="GO" id="GO:0003723">
    <property type="term" value="F:RNA binding"/>
    <property type="evidence" value="ECO:0007669"/>
    <property type="project" value="TreeGrafter"/>
</dbReference>
<dbReference type="GO" id="GO:1990275">
    <property type="term" value="F:preribosome binding"/>
    <property type="evidence" value="ECO:0007669"/>
    <property type="project" value="TreeGrafter"/>
</dbReference>
<dbReference type="Proteomes" id="UP000014074">
    <property type="component" value="Unassembled WGS sequence"/>
</dbReference>
<gene>
    <name evidence="2" type="ORF">UCRPA7_8306</name>
</gene>
<dbReference type="GO" id="GO:0005524">
    <property type="term" value="F:ATP binding"/>
    <property type="evidence" value="ECO:0007669"/>
    <property type="project" value="InterPro"/>
</dbReference>
<reference evidence="3" key="1">
    <citation type="journal article" date="2013" name="Genome Announc.">
        <title>Draft genome sequence of the ascomycete Phaeoacremonium aleophilum strain UCR-PA7, a causal agent of the esca disease complex in grapevines.</title>
        <authorList>
            <person name="Blanco-Ulate B."/>
            <person name="Rolshausen P."/>
            <person name="Cantu D."/>
        </authorList>
    </citation>
    <scope>NUCLEOTIDE SEQUENCE [LARGE SCALE GENOMIC DNA]</scope>
    <source>
        <strain evidence="3">UCR-PA7</strain>
    </source>
</reference>
<dbReference type="RefSeq" id="XP_007919014.1">
    <property type="nucleotide sequence ID" value="XM_007920823.1"/>
</dbReference>
<dbReference type="PANTHER" id="PTHR23077">
    <property type="entry name" value="AAA-FAMILY ATPASE"/>
    <property type="match status" value="1"/>
</dbReference>
<dbReference type="GeneID" id="19329146"/>
<dbReference type="InterPro" id="IPR003593">
    <property type="entry name" value="AAA+_ATPase"/>
</dbReference>
<dbReference type="KEGG" id="tmn:UCRPA7_8306"/>
<dbReference type="InterPro" id="IPR050168">
    <property type="entry name" value="AAA_ATPase_domain"/>
</dbReference>
<keyword evidence="2" id="KW-0645">Protease</keyword>
<dbReference type="InterPro" id="IPR027417">
    <property type="entry name" value="P-loop_NTPase"/>
</dbReference>
<sequence length="473" mass="53854">MSQHSQVTPPGAAPFAQVQAVDGSFGTTRTFFEHSSGKRINTDAVITAALRKQYPEFEIVVVPGEVADVLAYAFSGHASATPIKEDGASLPSSLAWTMYIPPSRRLSGRGRIAEQLIFGMYMYVWKDTEFLVYLVDGRDGDVFSPPMTNTYILTRDRQKAEDLILEAGEWSNELHGEIWVYDGGWWSKNAELYRSIMSSSWDSVILDPKMKKSIIDDHLSFFNSKDTYLKLKVPWKRGIIYHGPPGNGKTISIKAMAHMLYDLDPEVPMLYVRTLASYAGPEYSVRMIFEKARQMAPCYLVLEDLDTIVNDEVRSYFLNEVDGLKSNDGIFMIGSTNHLEWLDPGISKRPSRFDRKYFFDNPNTDERVAYCHFWQNKLEDNKDIDFPEKLCTAIAKITHDFSFAYIQEAFVATLLAIARASHTEKATMPKIAMMSLADDWVSIEDDPLDKYLLWVEMKKQVAILREGLDDKNK</sequence>
<dbReference type="GO" id="GO:0005634">
    <property type="term" value="C:nucleus"/>
    <property type="evidence" value="ECO:0007669"/>
    <property type="project" value="TreeGrafter"/>
</dbReference>
<dbReference type="GO" id="GO:0008233">
    <property type="term" value="F:peptidase activity"/>
    <property type="evidence" value="ECO:0007669"/>
    <property type="project" value="UniProtKB-KW"/>
</dbReference>
<accession>R8BA88</accession>
<dbReference type="Pfam" id="PF00004">
    <property type="entry name" value="AAA"/>
    <property type="match status" value="1"/>
</dbReference>
<keyword evidence="2" id="KW-0378">Hydrolase</keyword>
<proteinExistence type="predicted"/>
<dbReference type="InterPro" id="IPR003959">
    <property type="entry name" value="ATPase_AAA_core"/>
</dbReference>
<dbReference type="SMART" id="SM00382">
    <property type="entry name" value="AAA"/>
    <property type="match status" value="1"/>
</dbReference>
<protein>
    <submittedName>
        <fullName evidence="2">Putative atp-dependent zn protease protein</fullName>
    </submittedName>
</protein>
<dbReference type="CDD" id="cd19481">
    <property type="entry name" value="RecA-like_protease"/>
    <property type="match status" value="1"/>
</dbReference>
<dbReference type="HOGENOM" id="CLU_025506_1_0_1"/>
<dbReference type="PANTHER" id="PTHR23077:SF132">
    <property type="entry name" value="ATP-DEPENDENT ZN PROTEASE"/>
    <property type="match status" value="1"/>
</dbReference>
<organism evidence="2 3">
    <name type="scientific">Phaeoacremonium minimum (strain UCR-PA7)</name>
    <name type="common">Esca disease fungus</name>
    <name type="synonym">Togninia minima</name>
    <dbReference type="NCBI Taxonomy" id="1286976"/>
    <lineage>
        <taxon>Eukaryota</taxon>
        <taxon>Fungi</taxon>
        <taxon>Dikarya</taxon>
        <taxon>Ascomycota</taxon>
        <taxon>Pezizomycotina</taxon>
        <taxon>Sordariomycetes</taxon>
        <taxon>Sordariomycetidae</taxon>
        <taxon>Togniniales</taxon>
        <taxon>Togniniaceae</taxon>
        <taxon>Phaeoacremonium</taxon>
    </lineage>
</organism>
<dbReference type="GO" id="GO:0006508">
    <property type="term" value="P:proteolysis"/>
    <property type="evidence" value="ECO:0007669"/>
    <property type="project" value="UniProtKB-KW"/>
</dbReference>
<keyword evidence="3" id="KW-1185">Reference proteome</keyword>
<name>R8BA88_PHAM7</name>
<feature type="domain" description="AAA+ ATPase" evidence="1">
    <location>
        <begin position="236"/>
        <end position="363"/>
    </location>
</feature>
<evidence type="ECO:0000259" key="1">
    <source>
        <dbReference type="SMART" id="SM00382"/>
    </source>
</evidence>